<evidence type="ECO:0000313" key="3">
    <source>
        <dbReference type="Proteomes" id="UP000001396"/>
    </source>
</evidence>
<sequence>MIPAHFNNFTNQQTGNISNSSSPLSTPPVFVSAATTATAGSNTTSASTLATKQLSGSELIPNHSQYHPLPYFSGSLPNLYLNDTSLLYSHLHPLPSLHSSHPHDTAIGSGIRMEMIQQAPQWSGVPKIMATHHQQQAATHQQQLQQHQQQQQQIHHIPPEMMDPHHPYFIHHQQQAAAAAAASLQTPGSIPTYSLPPQTTTNPNFSPYQYPANVSYWLPPGATHLNLQQQQQQQQQHHQAQQHHQQQQMHRQQPFSLQAHSAAAYASTPPPQPTTATPTAQPLYRIPPNQHQINKTEPAAFVDEASASLSPATDEENDGKTHMQKIVSQFYKTLFHYHPNTTIISQDLPLPPSSYAPFSIVYTPNIPSKFLPPSSANTSSSSSPAEAFDTTSSSSTSTPKTSSETSKKKNGESSSKKDSSKKEKERDKEKKQKKKTSPTTNSMSSSGSAIISNIASTPTTTTISNNDILHSNSALTPKSRSEMTTTTTTTTTKSVDSSPNSSIHSEAATSIHKESSPPSLLPIVVPLSSFAAPHSKLPPTAEETTNQTNSNSNNNSHKEYLSSYSNLPSIQIKPTQEQYSQNVSIPFIQPPPNIKVPEYTITPIIDSVDDKQNKSGLGSFDYFDPWVDRKNSNPYSMMYFSEPRKNSIGGMYGQERKNSFLFTADRKNSGSLLSGIDIGPPLVDNSLPLLHPYYSNSRRSSMEIKPLAAVLPTDLVDLNFIGRKRSLSQDDIHFDDPPNTKLKLESSVAT</sequence>
<proteinExistence type="predicted"/>
<keyword evidence="3" id="KW-1185">Reference proteome</keyword>
<dbReference type="GeneID" id="31363439"/>
<feature type="region of interest" description="Disordered" evidence="1">
    <location>
        <begin position="534"/>
        <end position="561"/>
    </location>
</feature>
<feature type="region of interest" description="Disordered" evidence="1">
    <location>
        <begin position="373"/>
        <end position="517"/>
    </location>
</feature>
<feature type="compositionally biased region" description="Basic and acidic residues" evidence="1">
    <location>
        <begin position="729"/>
        <end position="744"/>
    </location>
</feature>
<dbReference type="InParanoid" id="D3BHF7"/>
<organism evidence="2 3">
    <name type="scientific">Heterostelium pallidum (strain ATCC 26659 / Pp 5 / PN500)</name>
    <name type="common">Cellular slime mold</name>
    <name type="synonym">Polysphondylium pallidum</name>
    <dbReference type="NCBI Taxonomy" id="670386"/>
    <lineage>
        <taxon>Eukaryota</taxon>
        <taxon>Amoebozoa</taxon>
        <taxon>Evosea</taxon>
        <taxon>Eumycetozoa</taxon>
        <taxon>Dictyostelia</taxon>
        <taxon>Acytosteliales</taxon>
        <taxon>Acytosteliaceae</taxon>
        <taxon>Heterostelium</taxon>
    </lineage>
</organism>
<feature type="compositionally biased region" description="Low complexity" evidence="1">
    <location>
        <begin position="437"/>
        <end position="457"/>
    </location>
</feature>
<dbReference type="EMBL" id="ADBJ01000036">
    <property type="protein sequence ID" value="EFA79134.1"/>
    <property type="molecule type" value="Genomic_DNA"/>
</dbReference>
<reference evidence="2 3" key="1">
    <citation type="journal article" date="2011" name="Genome Res.">
        <title>Phylogeny-wide analysis of social amoeba genomes highlights ancient origins for complex intercellular communication.</title>
        <authorList>
            <person name="Heidel A.J."/>
            <person name="Lawal H.M."/>
            <person name="Felder M."/>
            <person name="Schilde C."/>
            <person name="Helps N.R."/>
            <person name="Tunggal B."/>
            <person name="Rivero F."/>
            <person name="John U."/>
            <person name="Schleicher M."/>
            <person name="Eichinger L."/>
            <person name="Platzer M."/>
            <person name="Noegel A.A."/>
            <person name="Schaap P."/>
            <person name="Gloeckner G."/>
        </authorList>
    </citation>
    <scope>NUCLEOTIDE SEQUENCE [LARGE SCALE GENOMIC DNA]</scope>
    <source>
        <strain evidence="3">ATCC 26659 / Pp 5 / PN500</strain>
    </source>
</reference>
<feature type="compositionally biased region" description="Polar residues" evidence="1">
    <location>
        <begin position="493"/>
        <end position="508"/>
    </location>
</feature>
<feature type="compositionally biased region" description="Low complexity" evidence="1">
    <location>
        <begin position="544"/>
        <end position="555"/>
    </location>
</feature>
<dbReference type="AlphaFoldDB" id="D3BHF7"/>
<gene>
    <name evidence="2" type="ORF">PPL_07959</name>
</gene>
<evidence type="ECO:0000256" key="1">
    <source>
        <dbReference type="SAM" id="MobiDB-lite"/>
    </source>
</evidence>
<feature type="compositionally biased region" description="Basic and acidic residues" evidence="1">
    <location>
        <begin position="405"/>
        <end position="430"/>
    </location>
</feature>
<name>D3BHF7_HETP5</name>
<dbReference type="RefSeq" id="XP_020431256.1">
    <property type="nucleotide sequence ID" value="XM_020578792.1"/>
</dbReference>
<protein>
    <submittedName>
        <fullName evidence="2">Uncharacterized protein</fullName>
    </submittedName>
</protein>
<feature type="compositionally biased region" description="Low complexity" evidence="1">
    <location>
        <begin position="373"/>
        <end position="404"/>
    </location>
</feature>
<feature type="compositionally biased region" description="Polar residues" evidence="1">
    <location>
        <begin position="458"/>
        <end position="478"/>
    </location>
</feature>
<feature type="region of interest" description="Disordered" evidence="1">
    <location>
        <begin position="226"/>
        <end position="286"/>
    </location>
</feature>
<dbReference type="Proteomes" id="UP000001396">
    <property type="component" value="Unassembled WGS sequence"/>
</dbReference>
<comment type="caution">
    <text evidence="2">The sequence shown here is derived from an EMBL/GenBank/DDBJ whole genome shotgun (WGS) entry which is preliminary data.</text>
</comment>
<accession>D3BHF7</accession>
<evidence type="ECO:0000313" key="2">
    <source>
        <dbReference type="EMBL" id="EFA79134.1"/>
    </source>
</evidence>
<feature type="compositionally biased region" description="Low complexity" evidence="1">
    <location>
        <begin position="228"/>
        <end position="253"/>
    </location>
</feature>
<feature type="region of interest" description="Disordered" evidence="1">
    <location>
        <begin position="729"/>
        <end position="750"/>
    </location>
</feature>